<name>A0AAJ0CQZ9_9HYPO</name>
<dbReference type="InterPro" id="IPR020100">
    <property type="entry name" value="Glc-repressible_Grg1"/>
</dbReference>
<feature type="region of interest" description="Disordered" evidence="1">
    <location>
        <begin position="1"/>
        <end position="69"/>
    </location>
</feature>
<comment type="caution">
    <text evidence="2">The sequence shown here is derived from an EMBL/GenBank/DDBJ whole genome shotgun (WGS) entry which is preliminary data.</text>
</comment>
<evidence type="ECO:0000313" key="2">
    <source>
        <dbReference type="EMBL" id="KAK2601807.1"/>
    </source>
</evidence>
<proteinExistence type="predicted"/>
<dbReference type="PANTHER" id="PTHR38789">
    <property type="entry name" value="REPRESSIBLE PROTEIN GRG1, PUTATIVE (AFU_ORTHOLOGUE AFUA_5G14210)-RELATED"/>
    <property type="match status" value="1"/>
</dbReference>
<keyword evidence="3" id="KW-1185">Reference proteome</keyword>
<dbReference type="EMBL" id="JASWJB010000070">
    <property type="protein sequence ID" value="KAK2601807.1"/>
    <property type="molecule type" value="Genomic_DNA"/>
</dbReference>
<protein>
    <submittedName>
        <fullName evidence="2">Uncharacterized protein</fullName>
    </submittedName>
</protein>
<evidence type="ECO:0000313" key="3">
    <source>
        <dbReference type="Proteomes" id="UP001251528"/>
    </source>
</evidence>
<dbReference type="PANTHER" id="PTHR38789:SF1">
    <property type="entry name" value="GLUCOSE-REPRESSIBLE GENE PROTEIN-RELATED"/>
    <property type="match status" value="1"/>
</dbReference>
<sequence length="69" mass="7147">MESLKQGANYVSEQTKKAVSGGSKEANKNTAKNSDAPVGTRASAAKNALSDKASETGHDAKAEGHKQQM</sequence>
<accession>A0AAJ0CQZ9</accession>
<gene>
    <name evidence="2" type="ORF">QQS21_004691</name>
</gene>
<organism evidence="2 3">
    <name type="scientific">Conoideocrella luteorostrata</name>
    <dbReference type="NCBI Taxonomy" id="1105319"/>
    <lineage>
        <taxon>Eukaryota</taxon>
        <taxon>Fungi</taxon>
        <taxon>Dikarya</taxon>
        <taxon>Ascomycota</taxon>
        <taxon>Pezizomycotina</taxon>
        <taxon>Sordariomycetes</taxon>
        <taxon>Hypocreomycetidae</taxon>
        <taxon>Hypocreales</taxon>
        <taxon>Clavicipitaceae</taxon>
        <taxon>Conoideocrella</taxon>
    </lineage>
</organism>
<evidence type="ECO:0000256" key="1">
    <source>
        <dbReference type="SAM" id="MobiDB-lite"/>
    </source>
</evidence>
<feature type="compositionally biased region" description="Basic and acidic residues" evidence="1">
    <location>
        <begin position="52"/>
        <end position="69"/>
    </location>
</feature>
<dbReference type="AlphaFoldDB" id="A0AAJ0CQZ9"/>
<dbReference type="Pfam" id="PF11034">
    <property type="entry name" value="Grg1"/>
    <property type="match status" value="1"/>
</dbReference>
<reference evidence="2" key="1">
    <citation type="submission" date="2023-06" db="EMBL/GenBank/DDBJ databases">
        <title>Conoideocrella luteorostrata (Hypocreales: Clavicipitaceae), a potential biocontrol fungus for elongate hemlock scale in United States Christmas tree production areas.</title>
        <authorList>
            <person name="Barrett H."/>
            <person name="Lovett B."/>
            <person name="Macias A.M."/>
            <person name="Stajich J.E."/>
            <person name="Kasson M.T."/>
        </authorList>
    </citation>
    <scope>NUCLEOTIDE SEQUENCE</scope>
    <source>
        <strain evidence="2">ARSEF 14590</strain>
    </source>
</reference>
<dbReference type="Proteomes" id="UP001251528">
    <property type="component" value="Unassembled WGS sequence"/>
</dbReference>